<dbReference type="Proteomes" id="UP000024635">
    <property type="component" value="Unassembled WGS sequence"/>
</dbReference>
<evidence type="ECO:0000313" key="2">
    <source>
        <dbReference type="Proteomes" id="UP000024635"/>
    </source>
</evidence>
<proteinExistence type="predicted"/>
<accession>A0A016WEK8</accession>
<evidence type="ECO:0000313" key="1">
    <source>
        <dbReference type="EMBL" id="EYC37732.1"/>
    </source>
</evidence>
<name>A0A016WEK8_9BILA</name>
<reference evidence="2" key="1">
    <citation type="journal article" date="2015" name="Nat. Genet.">
        <title>The genome and transcriptome of the zoonotic hookworm Ancylostoma ceylanicum identify infection-specific gene families.</title>
        <authorList>
            <person name="Schwarz E.M."/>
            <person name="Hu Y."/>
            <person name="Antoshechkin I."/>
            <person name="Miller M.M."/>
            <person name="Sternberg P.W."/>
            <person name="Aroian R.V."/>
        </authorList>
    </citation>
    <scope>NUCLEOTIDE SEQUENCE</scope>
    <source>
        <strain evidence="2">HY135</strain>
    </source>
</reference>
<sequence>MDRALKLGMENSSHIAVTSTFWGAPSPNSLFTQNFGSSCWLEKCSRIKERKTTSLTRSTLETSNISTQWAFDDFQRPKGNA</sequence>
<protein>
    <submittedName>
        <fullName evidence="1">Uncharacterized protein</fullName>
    </submittedName>
</protein>
<keyword evidence="2" id="KW-1185">Reference proteome</keyword>
<dbReference type="AlphaFoldDB" id="A0A016WEK8"/>
<dbReference type="EMBL" id="JARK01000369">
    <property type="protein sequence ID" value="EYC37732.1"/>
    <property type="molecule type" value="Genomic_DNA"/>
</dbReference>
<gene>
    <name evidence="1" type="primary">Acey_s0769.g2201</name>
    <name evidence="1" type="ORF">Y032_0769g2201</name>
</gene>
<comment type="caution">
    <text evidence="1">The sequence shown here is derived from an EMBL/GenBank/DDBJ whole genome shotgun (WGS) entry which is preliminary data.</text>
</comment>
<organism evidence="1 2">
    <name type="scientific">Ancylostoma ceylanicum</name>
    <dbReference type="NCBI Taxonomy" id="53326"/>
    <lineage>
        <taxon>Eukaryota</taxon>
        <taxon>Metazoa</taxon>
        <taxon>Ecdysozoa</taxon>
        <taxon>Nematoda</taxon>
        <taxon>Chromadorea</taxon>
        <taxon>Rhabditida</taxon>
        <taxon>Rhabditina</taxon>
        <taxon>Rhabditomorpha</taxon>
        <taxon>Strongyloidea</taxon>
        <taxon>Ancylostomatidae</taxon>
        <taxon>Ancylostomatinae</taxon>
        <taxon>Ancylostoma</taxon>
    </lineage>
</organism>